<feature type="domain" description="Fungal-type protein kinase" evidence="2">
    <location>
        <begin position="411"/>
        <end position="510"/>
    </location>
</feature>
<evidence type="ECO:0000256" key="1">
    <source>
        <dbReference type="SAM" id="MobiDB-lite"/>
    </source>
</evidence>
<dbReference type="PANTHER" id="PTHR38248:SF2">
    <property type="entry name" value="FUNK1 11"/>
    <property type="match status" value="1"/>
</dbReference>
<feature type="compositionally biased region" description="Basic and acidic residues" evidence="1">
    <location>
        <begin position="640"/>
        <end position="650"/>
    </location>
</feature>
<reference evidence="3 4" key="1">
    <citation type="submission" date="2019-02" db="EMBL/GenBank/DDBJ databases">
        <title>Genome sequencing of the rare red list fungi Phlebia centrifuga.</title>
        <authorList>
            <person name="Buettner E."/>
            <person name="Kellner H."/>
        </authorList>
    </citation>
    <scope>NUCLEOTIDE SEQUENCE [LARGE SCALE GENOMIC DNA]</scope>
    <source>
        <strain evidence="3 4">DSM 108282</strain>
    </source>
</reference>
<dbReference type="Pfam" id="PF17667">
    <property type="entry name" value="Pkinase_fungal"/>
    <property type="match status" value="2"/>
</dbReference>
<dbReference type="SUPFAM" id="SSF56112">
    <property type="entry name" value="Protein kinase-like (PK-like)"/>
    <property type="match status" value="1"/>
</dbReference>
<dbReference type="InterPro" id="IPR040976">
    <property type="entry name" value="Pkinase_fungal"/>
</dbReference>
<dbReference type="Proteomes" id="UP000309038">
    <property type="component" value="Unassembled WGS sequence"/>
</dbReference>
<feature type="region of interest" description="Disordered" evidence="1">
    <location>
        <begin position="207"/>
        <end position="246"/>
    </location>
</feature>
<dbReference type="EMBL" id="SGPJ01000298">
    <property type="protein sequence ID" value="THG95669.1"/>
    <property type="molecule type" value="Genomic_DNA"/>
</dbReference>
<dbReference type="PANTHER" id="PTHR38248">
    <property type="entry name" value="FUNK1 6"/>
    <property type="match status" value="1"/>
</dbReference>
<dbReference type="InterPro" id="IPR011009">
    <property type="entry name" value="Kinase-like_dom_sf"/>
</dbReference>
<comment type="caution">
    <text evidence="3">The sequence shown here is derived from an EMBL/GenBank/DDBJ whole genome shotgun (WGS) entry which is preliminary data.</text>
</comment>
<name>A0A4S4KGP5_9APHY</name>
<dbReference type="Gene3D" id="1.10.510.10">
    <property type="entry name" value="Transferase(Phosphotransferase) domain 1"/>
    <property type="match status" value="1"/>
</dbReference>
<sequence>MKAECFIDIDHTKETVDPYILEDVDSATREPFNVWLEAVLGLPEERFSDWVHHITEDEWYKDEIIQQGLIEFSNASVEAERYEPFASIANRILELGKDQLPGTKSYPIDDIIIVRNDPHYLNRIPEHSGLGAKRKPDLLAVRGRKVQLLEEANSNAFDWSDILTFVEMKYSSNVLFHQLQIWRSERGLPQLDRRTLLPIEPLEKSEPFSMFEDDDEDDDPTYDNANRKRVSKRDYGGASSSAKKSRNDGDLVKAEVKLQAGGYALETAACTYGTRLFTTGIVLEDDKTSLWYYDAAGIIRTKETLSLMHDFEKFAAVLVAFACCEPSQWGSLPPNIIRPPKSAPYPESFPPKNLKGYTLEMTLPEDGSKVRVTLQDPVFTQYSLIGRRTFLYVIKTNSRKLKKPMMLDCLHDLRYKAKILHRDISANNVMWEMQGDEVVFKLIDFDFATFVDDEGKPAATTASSKHRTGTLAFMAWELIKDVVNRKKTRYRVVIHMLRHDIESLYYLAVYCMITMPEVKNSAKQQMYRDTVWAWESGSMKQIAADKTQLWEQDEIEDMDLPSQCESLRPWLLLFCGVIKGAQSRLRTRWNNTLEPFDQETVGGALTRDAIISVLKGNSVATFIEIAYKPAAEEASSSGALHEETIEEKAAKQSQAKEAAPAKRIPVKKATGSKDTTKGKKTATAKTVTPKKIAAARASKTKDTVKAKSIVVSETVTMQGLMRRGPTTRSMSKKAAALISG</sequence>
<protein>
    <recommendedName>
        <fullName evidence="2">Fungal-type protein kinase domain-containing protein</fullName>
    </recommendedName>
</protein>
<evidence type="ECO:0000313" key="3">
    <source>
        <dbReference type="EMBL" id="THG95669.1"/>
    </source>
</evidence>
<feature type="compositionally biased region" description="Low complexity" evidence="1">
    <location>
        <begin position="651"/>
        <end position="673"/>
    </location>
</feature>
<feature type="compositionally biased region" description="Acidic residues" evidence="1">
    <location>
        <begin position="211"/>
        <end position="221"/>
    </location>
</feature>
<organism evidence="3 4">
    <name type="scientific">Hermanssonia centrifuga</name>
    <dbReference type="NCBI Taxonomy" id="98765"/>
    <lineage>
        <taxon>Eukaryota</taxon>
        <taxon>Fungi</taxon>
        <taxon>Dikarya</taxon>
        <taxon>Basidiomycota</taxon>
        <taxon>Agaricomycotina</taxon>
        <taxon>Agaricomycetes</taxon>
        <taxon>Polyporales</taxon>
        <taxon>Meruliaceae</taxon>
        <taxon>Hermanssonia</taxon>
    </lineage>
</organism>
<keyword evidence="4" id="KW-1185">Reference proteome</keyword>
<evidence type="ECO:0000259" key="2">
    <source>
        <dbReference type="Pfam" id="PF17667"/>
    </source>
</evidence>
<feature type="domain" description="Fungal-type protein kinase" evidence="2">
    <location>
        <begin position="272"/>
        <end position="400"/>
    </location>
</feature>
<feature type="region of interest" description="Disordered" evidence="1">
    <location>
        <begin position="638"/>
        <end position="684"/>
    </location>
</feature>
<dbReference type="AlphaFoldDB" id="A0A4S4KGP5"/>
<accession>A0A4S4KGP5</accession>
<proteinExistence type="predicted"/>
<gene>
    <name evidence="3" type="ORF">EW026_g6028</name>
</gene>
<evidence type="ECO:0000313" key="4">
    <source>
        <dbReference type="Proteomes" id="UP000309038"/>
    </source>
</evidence>